<feature type="region of interest" description="Disordered" evidence="1">
    <location>
        <begin position="688"/>
        <end position="716"/>
    </location>
</feature>
<keyword evidence="3" id="KW-1185">Reference proteome</keyword>
<evidence type="ECO:0000313" key="2">
    <source>
        <dbReference type="EMBL" id="KAK3896820.1"/>
    </source>
</evidence>
<gene>
    <name evidence="2" type="ORF">C8A05DRAFT_39629</name>
</gene>
<feature type="compositionally biased region" description="Polar residues" evidence="1">
    <location>
        <begin position="701"/>
        <end position="716"/>
    </location>
</feature>
<comment type="caution">
    <text evidence="2">The sequence shown here is derived from an EMBL/GenBank/DDBJ whole genome shotgun (WGS) entry which is preliminary data.</text>
</comment>
<dbReference type="Proteomes" id="UP001303889">
    <property type="component" value="Unassembled WGS sequence"/>
</dbReference>
<evidence type="ECO:0000313" key="3">
    <source>
        <dbReference type="Proteomes" id="UP001303889"/>
    </source>
</evidence>
<name>A0AAN6M9N8_9PEZI</name>
<dbReference type="EMBL" id="MU856382">
    <property type="protein sequence ID" value="KAK3896820.1"/>
    <property type="molecule type" value="Genomic_DNA"/>
</dbReference>
<evidence type="ECO:0000256" key="1">
    <source>
        <dbReference type="SAM" id="MobiDB-lite"/>
    </source>
</evidence>
<protein>
    <submittedName>
        <fullName evidence="2">Uncharacterized protein</fullName>
    </submittedName>
</protein>
<reference evidence="2" key="2">
    <citation type="submission" date="2023-05" db="EMBL/GenBank/DDBJ databases">
        <authorList>
            <consortium name="Lawrence Berkeley National Laboratory"/>
            <person name="Steindorff A."/>
            <person name="Hensen N."/>
            <person name="Bonometti L."/>
            <person name="Westerberg I."/>
            <person name="Brannstrom I.O."/>
            <person name="Guillou S."/>
            <person name="Cros-Aarteil S."/>
            <person name="Calhoun S."/>
            <person name="Haridas S."/>
            <person name="Kuo A."/>
            <person name="Mondo S."/>
            <person name="Pangilinan J."/>
            <person name="Riley R."/>
            <person name="Labutti K."/>
            <person name="Andreopoulos B."/>
            <person name="Lipzen A."/>
            <person name="Chen C."/>
            <person name="Yanf M."/>
            <person name="Daum C."/>
            <person name="Ng V."/>
            <person name="Clum A."/>
            <person name="Ohm R."/>
            <person name="Martin F."/>
            <person name="Silar P."/>
            <person name="Natvig D."/>
            <person name="Lalanne C."/>
            <person name="Gautier V."/>
            <person name="Ament-Velasquez S.L."/>
            <person name="Kruys A."/>
            <person name="Hutchinson M.I."/>
            <person name="Powell A.J."/>
            <person name="Barry K."/>
            <person name="Miller A.N."/>
            <person name="Grigoriev I.V."/>
            <person name="Debuchy R."/>
            <person name="Gladieux P."/>
            <person name="Thoren M.H."/>
            <person name="Johannesson H."/>
        </authorList>
    </citation>
    <scope>NUCLEOTIDE SEQUENCE</scope>
    <source>
        <strain evidence="2">CBS 103.79</strain>
    </source>
</reference>
<reference evidence="2" key="1">
    <citation type="journal article" date="2023" name="Mol. Phylogenet. Evol.">
        <title>Genome-scale phylogeny and comparative genomics of the fungal order Sordariales.</title>
        <authorList>
            <person name="Hensen N."/>
            <person name="Bonometti L."/>
            <person name="Westerberg I."/>
            <person name="Brannstrom I.O."/>
            <person name="Guillou S."/>
            <person name="Cros-Aarteil S."/>
            <person name="Calhoun S."/>
            <person name="Haridas S."/>
            <person name="Kuo A."/>
            <person name="Mondo S."/>
            <person name="Pangilinan J."/>
            <person name="Riley R."/>
            <person name="LaButti K."/>
            <person name="Andreopoulos B."/>
            <person name="Lipzen A."/>
            <person name="Chen C."/>
            <person name="Yan M."/>
            <person name="Daum C."/>
            <person name="Ng V."/>
            <person name="Clum A."/>
            <person name="Steindorff A."/>
            <person name="Ohm R.A."/>
            <person name="Martin F."/>
            <person name="Silar P."/>
            <person name="Natvig D.O."/>
            <person name="Lalanne C."/>
            <person name="Gautier V."/>
            <person name="Ament-Velasquez S.L."/>
            <person name="Kruys A."/>
            <person name="Hutchinson M.I."/>
            <person name="Powell A.J."/>
            <person name="Barry K."/>
            <person name="Miller A.N."/>
            <person name="Grigoriev I.V."/>
            <person name="Debuchy R."/>
            <person name="Gladieux P."/>
            <person name="Hiltunen Thoren M."/>
            <person name="Johannesson H."/>
        </authorList>
    </citation>
    <scope>NUCLEOTIDE SEQUENCE</scope>
    <source>
        <strain evidence="2">CBS 103.79</strain>
    </source>
</reference>
<feature type="region of interest" description="Disordered" evidence="1">
    <location>
        <begin position="654"/>
        <end position="673"/>
    </location>
</feature>
<proteinExistence type="predicted"/>
<dbReference type="AlphaFoldDB" id="A0AAN6M9N8"/>
<organism evidence="2 3">
    <name type="scientific">Staphylotrichum tortipilum</name>
    <dbReference type="NCBI Taxonomy" id="2831512"/>
    <lineage>
        <taxon>Eukaryota</taxon>
        <taxon>Fungi</taxon>
        <taxon>Dikarya</taxon>
        <taxon>Ascomycota</taxon>
        <taxon>Pezizomycotina</taxon>
        <taxon>Sordariomycetes</taxon>
        <taxon>Sordariomycetidae</taxon>
        <taxon>Sordariales</taxon>
        <taxon>Chaetomiaceae</taxon>
        <taxon>Staphylotrichum</taxon>
    </lineage>
</organism>
<sequence length="802" mass="87848">MTSPAPPLETPVYPYTLGADALNISPSTANAMETHLVEVALARDPPDTVPNGTVLAFVTFPKDCKLSFACDGKPWKDVRIRMSYDKLMALGSPTIQDMFSPSSQRRFRRRLGFEKEMPFGIDYILDFTPPLEGSELADLVTKLWLPRVVKLWFLAGQYIPEPVLSDARGIPPRPLADKAVGAILALGHDDVCKGRDCLTAYDQWQTIPNIPGIVGNSTKGKSHIPEWRKIEDYCPIRHRVAVIRVLRAINGESLLLNSAARMWTVAQVAIYLEVPQVVVDPVAQWLVAPPNTKFIEICPERAFQLAYALKIPSVLIAAFKILVNELAIDYASSNPVSRPPLTWAQRRRDDYGDYPSDPVEYASRAYAERMSAQLKILQSDDVFDRLPSPLPEWQRLKYYGTLLSGLPPDNPIVAAYNELVAALLAAFRRWVQTALDLDPLCYGDGVRMESLVDAQRRHYIPLGDRRSMASLYITLSPPQKVLTPAFWDHFSWASSRTDFRALMHNSKSLAWHAGVFNRTFGDAATRGEIPPFNPFHPALADTIEGGYDRRTEFWLASFYHGLYHALGRMCTRALGHETRGGGDAEPGVPFFLSDHHLLALEEETELKYLPIWATGWDDGSGGVFQVAVPEAAVGTAPVEPGPGYHTGFTTAGTDAETDAGTDRGAPTTAPSDFGVGVLSLGNGLSDTGTVGRSLMPGGGTSATANEGNTGATSSATVTDDEEGMYAAARYALPATHQAQGQAIEVYVEELEVAMAGVAVAGGVQEEEEDEMGVLYDSDEEMGFEWTDDGFDEDEELEADEVV</sequence>
<feature type="region of interest" description="Disordered" evidence="1">
    <location>
        <begin position="783"/>
        <end position="802"/>
    </location>
</feature>
<accession>A0AAN6M9N8</accession>